<sequence length="48" mass="5687">MFQMLRLKKLSRVLCIISKIDHILGNFNQIVYVARLQCLLLHDIFVTQ</sequence>
<reference evidence="1" key="2">
    <citation type="journal article" date="2015" name="Data Brief">
        <title>Shoot transcriptome of the giant reed, Arundo donax.</title>
        <authorList>
            <person name="Barrero R.A."/>
            <person name="Guerrero F.D."/>
            <person name="Moolhuijzen P."/>
            <person name="Goolsby J.A."/>
            <person name="Tidwell J."/>
            <person name="Bellgard S.E."/>
            <person name="Bellgard M.I."/>
        </authorList>
    </citation>
    <scope>NUCLEOTIDE SEQUENCE</scope>
    <source>
        <tissue evidence="1">Shoot tissue taken approximately 20 cm above the soil surface</tissue>
    </source>
</reference>
<name>A0A0A9FVH4_ARUDO</name>
<proteinExistence type="predicted"/>
<organism evidence="1">
    <name type="scientific">Arundo donax</name>
    <name type="common">Giant reed</name>
    <name type="synonym">Donax arundinaceus</name>
    <dbReference type="NCBI Taxonomy" id="35708"/>
    <lineage>
        <taxon>Eukaryota</taxon>
        <taxon>Viridiplantae</taxon>
        <taxon>Streptophyta</taxon>
        <taxon>Embryophyta</taxon>
        <taxon>Tracheophyta</taxon>
        <taxon>Spermatophyta</taxon>
        <taxon>Magnoliopsida</taxon>
        <taxon>Liliopsida</taxon>
        <taxon>Poales</taxon>
        <taxon>Poaceae</taxon>
        <taxon>PACMAD clade</taxon>
        <taxon>Arundinoideae</taxon>
        <taxon>Arundineae</taxon>
        <taxon>Arundo</taxon>
    </lineage>
</organism>
<evidence type="ECO:0000313" key="1">
    <source>
        <dbReference type="EMBL" id="JAE16262.1"/>
    </source>
</evidence>
<reference evidence="1" key="1">
    <citation type="submission" date="2014-09" db="EMBL/GenBank/DDBJ databases">
        <authorList>
            <person name="Magalhaes I.L.F."/>
            <person name="Oliveira U."/>
            <person name="Santos F.R."/>
            <person name="Vidigal T.H.D.A."/>
            <person name="Brescovit A.D."/>
            <person name="Santos A.J."/>
        </authorList>
    </citation>
    <scope>NUCLEOTIDE SEQUENCE</scope>
    <source>
        <tissue evidence="1">Shoot tissue taken approximately 20 cm above the soil surface</tissue>
    </source>
</reference>
<dbReference type="AlphaFoldDB" id="A0A0A9FVH4"/>
<dbReference type="EMBL" id="GBRH01181634">
    <property type="protein sequence ID" value="JAE16262.1"/>
    <property type="molecule type" value="Transcribed_RNA"/>
</dbReference>
<protein>
    <submittedName>
        <fullName evidence="1">Uncharacterized protein</fullName>
    </submittedName>
</protein>
<accession>A0A0A9FVH4</accession>